<dbReference type="SMART" id="SM00530">
    <property type="entry name" value="HTH_XRE"/>
    <property type="match status" value="1"/>
</dbReference>
<name>A0A9X5C8J9_9FIRM</name>
<accession>A0A9X5C8J9</accession>
<dbReference type="Pfam" id="PF01381">
    <property type="entry name" value="HTH_3"/>
    <property type="match status" value="1"/>
</dbReference>
<evidence type="ECO:0000313" key="4">
    <source>
        <dbReference type="Proteomes" id="UP000474104"/>
    </source>
</evidence>
<comment type="caution">
    <text evidence="3">The sequence shown here is derived from an EMBL/GenBank/DDBJ whole genome shotgun (WGS) entry which is preliminary data.</text>
</comment>
<evidence type="ECO:0000259" key="2">
    <source>
        <dbReference type="PROSITE" id="PS50943"/>
    </source>
</evidence>
<gene>
    <name evidence="3" type="ORF">FMM80_15750</name>
</gene>
<dbReference type="GO" id="GO:0005829">
    <property type="term" value="C:cytosol"/>
    <property type="evidence" value="ECO:0007669"/>
    <property type="project" value="TreeGrafter"/>
</dbReference>
<dbReference type="PANTHER" id="PTHR46797:SF1">
    <property type="entry name" value="METHYLPHOSPHONATE SYNTHASE"/>
    <property type="match status" value="1"/>
</dbReference>
<dbReference type="InterPro" id="IPR050807">
    <property type="entry name" value="TransReg_Diox_bact_type"/>
</dbReference>
<dbReference type="GO" id="GO:0003677">
    <property type="term" value="F:DNA binding"/>
    <property type="evidence" value="ECO:0007669"/>
    <property type="project" value="UniProtKB-KW"/>
</dbReference>
<dbReference type="PROSITE" id="PS50943">
    <property type="entry name" value="HTH_CROC1"/>
    <property type="match status" value="1"/>
</dbReference>
<dbReference type="Gene3D" id="1.10.260.40">
    <property type="entry name" value="lambda repressor-like DNA-binding domains"/>
    <property type="match status" value="1"/>
</dbReference>
<dbReference type="EMBL" id="VIRB01000095">
    <property type="protein sequence ID" value="NDO70034.1"/>
    <property type="molecule type" value="Genomic_DNA"/>
</dbReference>
<evidence type="ECO:0000256" key="1">
    <source>
        <dbReference type="ARBA" id="ARBA00023125"/>
    </source>
</evidence>
<organism evidence="3 4">
    <name type="scientific">Schaedlerella arabinosiphila</name>
    <dbReference type="NCBI Taxonomy" id="2044587"/>
    <lineage>
        <taxon>Bacteria</taxon>
        <taxon>Bacillati</taxon>
        <taxon>Bacillota</taxon>
        <taxon>Clostridia</taxon>
        <taxon>Lachnospirales</taxon>
        <taxon>Lachnospiraceae</taxon>
        <taxon>Schaedlerella</taxon>
    </lineage>
</organism>
<dbReference type="PANTHER" id="PTHR46797">
    <property type="entry name" value="HTH-TYPE TRANSCRIPTIONAL REGULATOR"/>
    <property type="match status" value="1"/>
</dbReference>
<dbReference type="GO" id="GO:0003700">
    <property type="term" value="F:DNA-binding transcription factor activity"/>
    <property type="evidence" value="ECO:0007669"/>
    <property type="project" value="TreeGrafter"/>
</dbReference>
<dbReference type="SUPFAM" id="SSF47413">
    <property type="entry name" value="lambda repressor-like DNA-binding domains"/>
    <property type="match status" value="1"/>
</dbReference>
<dbReference type="InterPro" id="IPR010982">
    <property type="entry name" value="Lambda_DNA-bd_dom_sf"/>
</dbReference>
<feature type="domain" description="HTH cro/C1-type" evidence="2">
    <location>
        <begin position="13"/>
        <end position="67"/>
    </location>
</feature>
<protein>
    <submittedName>
        <fullName evidence="3">Helix-turn-helix transcriptional regulator</fullName>
    </submittedName>
</protein>
<dbReference type="AlphaFoldDB" id="A0A9X5C8J9"/>
<sequence length="111" mass="12694">MKEINFPRIGAKIREIRLSKGLTQEYVANIADVNTSHISNIENNHVKISLPTLVHVCNALDTTIDYILADEYDQTSSVLEQEILHELHSCTDRTKKQILEIVRILRDLPSE</sequence>
<dbReference type="CDD" id="cd00093">
    <property type="entry name" value="HTH_XRE"/>
    <property type="match status" value="1"/>
</dbReference>
<keyword evidence="1" id="KW-0238">DNA-binding</keyword>
<evidence type="ECO:0000313" key="3">
    <source>
        <dbReference type="EMBL" id="NDO70034.1"/>
    </source>
</evidence>
<dbReference type="InterPro" id="IPR001387">
    <property type="entry name" value="Cro/C1-type_HTH"/>
</dbReference>
<dbReference type="Proteomes" id="UP000474104">
    <property type="component" value="Unassembled WGS sequence"/>
</dbReference>
<dbReference type="RefSeq" id="WP_004077527.1">
    <property type="nucleotide sequence ID" value="NZ_VIRB01000095.1"/>
</dbReference>
<reference evidence="3 4" key="1">
    <citation type="submission" date="2019-07" db="EMBL/GenBank/DDBJ databases">
        <title>Draft genome sequences of 15 bacterial species constituting the stable defined intestinal microbiota of the GM15 gnotobiotic mouse model.</title>
        <authorList>
            <person name="Elie C."/>
            <person name="Mathieu A."/>
            <person name="Saliou A."/>
            <person name="Darnaud M."/>
            <person name="Leulier F."/>
            <person name="Tamellini A."/>
        </authorList>
    </citation>
    <scope>NUCLEOTIDE SEQUENCE [LARGE SCALE GENOMIC DNA]</scope>
    <source>
        <strain evidence="4">ASF 502</strain>
    </source>
</reference>
<dbReference type="OrthoDB" id="9803228at2"/>
<proteinExistence type="predicted"/>